<dbReference type="SUPFAM" id="SSF48452">
    <property type="entry name" value="TPR-like"/>
    <property type="match status" value="1"/>
</dbReference>
<dbReference type="InterPro" id="IPR011990">
    <property type="entry name" value="TPR-like_helical_dom_sf"/>
</dbReference>
<protein>
    <submittedName>
        <fullName evidence="4">Uncharacterized protein</fullName>
    </submittedName>
</protein>
<reference evidence="4 5" key="1">
    <citation type="submission" date="2023-04" db="EMBL/GenBank/DDBJ databases">
        <title>Genome of Basidiobolus ranarum AG-B5.</title>
        <authorList>
            <person name="Stajich J.E."/>
            <person name="Carter-House D."/>
            <person name="Gryganskyi A."/>
        </authorList>
    </citation>
    <scope>NUCLEOTIDE SEQUENCE [LARGE SCALE GENOMIC DNA]</scope>
    <source>
        <strain evidence="4 5">AG-B5</strain>
    </source>
</reference>
<dbReference type="InterPro" id="IPR019734">
    <property type="entry name" value="TPR_rpt"/>
</dbReference>
<name>A0ABR2WDH0_9FUNG</name>
<evidence type="ECO:0000256" key="2">
    <source>
        <dbReference type="ARBA" id="ARBA00022803"/>
    </source>
</evidence>
<evidence type="ECO:0000313" key="4">
    <source>
        <dbReference type="EMBL" id="KAK9759540.1"/>
    </source>
</evidence>
<sequence>MSEPQPTTTNKRKKSETLTWSSHYYSGVQNFKEKNYEVAVQDFDRAIELKPNRLELYDCRAAVYERSGNIQAAYRDAKKMITMFPSNAKGYIRAGKILKSSGRYEAAYHVYESGRRKLKSEDPEIQLLAKYSQEAITLYKNSQVNRPTSVHSVSRAAPNSTTDKRVPTAKCWDPLEILPVELVLEIFELLSYKVIWRCTGVSK</sequence>
<gene>
    <name evidence="4" type="ORF">K7432_017372</name>
</gene>
<accession>A0ABR2WDH0</accession>
<dbReference type="PANTHER" id="PTHR22904">
    <property type="entry name" value="TPR REPEAT CONTAINING PROTEIN"/>
    <property type="match status" value="1"/>
</dbReference>
<keyword evidence="5" id="KW-1185">Reference proteome</keyword>
<dbReference type="EMBL" id="JASJQH010003691">
    <property type="protein sequence ID" value="KAK9759540.1"/>
    <property type="molecule type" value="Genomic_DNA"/>
</dbReference>
<keyword evidence="1" id="KW-0677">Repeat</keyword>
<dbReference type="PANTHER" id="PTHR22904:SF523">
    <property type="entry name" value="STRESS-INDUCED-PHOSPHOPROTEIN 1"/>
    <property type="match status" value="1"/>
</dbReference>
<evidence type="ECO:0000256" key="1">
    <source>
        <dbReference type="ARBA" id="ARBA00022737"/>
    </source>
</evidence>
<dbReference type="InterPro" id="IPR036047">
    <property type="entry name" value="F-box-like_dom_sf"/>
</dbReference>
<dbReference type="SUPFAM" id="SSF81383">
    <property type="entry name" value="F-box domain"/>
    <property type="match status" value="1"/>
</dbReference>
<keyword evidence="2 3" id="KW-0802">TPR repeat</keyword>
<comment type="caution">
    <text evidence="4">The sequence shown here is derived from an EMBL/GenBank/DDBJ whole genome shotgun (WGS) entry which is preliminary data.</text>
</comment>
<organism evidence="4 5">
    <name type="scientific">Basidiobolus ranarum</name>
    <dbReference type="NCBI Taxonomy" id="34480"/>
    <lineage>
        <taxon>Eukaryota</taxon>
        <taxon>Fungi</taxon>
        <taxon>Fungi incertae sedis</taxon>
        <taxon>Zoopagomycota</taxon>
        <taxon>Entomophthoromycotina</taxon>
        <taxon>Basidiobolomycetes</taxon>
        <taxon>Basidiobolales</taxon>
        <taxon>Basidiobolaceae</taxon>
        <taxon>Basidiobolus</taxon>
    </lineage>
</organism>
<feature type="non-terminal residue" evidence="4">
    <location>
        <position position="203"/>
    </location>
</feature>
<dbReference type="Gene3D" id="1.25.40.10">
    <property type="entry name" value="Tetratricopeptide repeat domain"/>
    <property type="match status" value="1"/>
</dbReference>
<dbReference type="PROSITE" id="PS50005">
    <property type="entry name" value="TPR"/>
    <property type="match status" value="1"/>
</dbReference>
<dbReference type="SMART" id="SM00028">
    <property type="entry name" value="TPR"/>
    <property type="match status" value="3"/>
</dbReference>
<feature type="repeat" description="TPR" evidence="3">
    <location>
        <begin position="20"/>
        <end position="53"/>
    </location>
</feature>
<proteinExistence type="predicted"/>
<evidence type="ECO:0000313" key="5">
    <source>
        <dbReference type="Proteomes" id="UP001479436"/>
    </source>
</evidence>
<evidence type="ECO:0000256" key="3">
    <source>
        <dbReference type="PROSITE-ProRule" id="PRU00339"/>
    </source>
</evidence>
<dbReference type="Proteomes" id="UP001479436">
    <property type="component" value="Unassembled WGS sequence"/>
</dbReference>